<evidence type="ECO:0000256" key="7">
    <source>
        <dbReference type="SAM" id="Coils"/>
    </source>
</evidence>
<feature type="transmembrane region" description="Helical" evidence="8">
    <location>
        <begin position="7"/>
        <end position="29"/>
    </location>
</feature>
<dbReference type="InterPro" id="IPR005467">
    <property type="entry name" value="His_kinase_dom"/>
</dbReference>
<comment type="caution">
    <text evidence="10">The sequence shown here is derived from an EMBL/GenBank/DDBJ whole genome shotgun (WGS) entry which is preliminary data.</text>
</comment>
<proteinExistence type="predicted"/>
<name>A0A9D1E6Y5_9FIRM</name>
<evidence type="ECO:0000256" key="5">
    <source>
        <dbReference type="ARBA" id="ARBA00022777"/>
    </source>
</evidence>
<dbReference type="SUPFAM" id="SSF47384">
    <property type="entry name" value="Homodimeric domain of signal transducing histidine kinase"/>
    <property type="match status" value="1"/>
</dbReference>
<reference evidence="10" key="2">
    <citation type="journal article" date="2021" name="PeerJ">
        <title>Extensive microbial diversity within the chicken gut microbiome revealed by metagenomics and culture.</title>
        <authorList>
            <person name="Gilroy R."/>
            <person name="Ravi A."/>
            <person name="Getino M."/>
            <person name="Pursley I."/>
            <person name="Horton D.L."/>
            <person name="Alikhan N.F."/>
            <person name="Baker D."/>
            <person name="Gharbi K."/>
            <person name="Hall N."/>
            <person name="Watson M."/>
            <person name="Adriaenssens E.M."/>
            <person name="Foster-Nyarko E."/>
            <person name="Jarju S."/>
            <person name="Secka A."/>
            <person name="Antonio M."/>
            <person name="Oren A."/>
            <person name="Chaudhuri R.R."/>
            <person name="La Ragione R."/>
            <person name="Hildebrand F."/>
            <person name="Pallen M.J."/>
        </authorList>
    </citation>
    <scope>NUCLEOTIDE SEQUENCE</scope>
    <source>
        <strain evidence="10">ChiW16-3235</strain>
    </source>
</reference>
<dbReference type="InterPro" id="IPR036890">
    <property type="entry name" value="HATPase_C_sf"/>
</dbReference>
<comment type="catalytic activity">
    <reaction evidence="1">
        <text>ATP + protein L-histidine = ADP + protein N-phospho-L-histidine.</text>
        <dbReference type="EC" id="2.7.13.3"/>
    </reaction>
</comment>
<dbReference type="EC" id="2.7.13.3" evidence="2"/>
<sequence>MRKRILFISLLVTMLAIVIYSLVSTQLYYNITVDEMHTSLEVYLNIYNAEEYPLTAEGASDYSAKLNGARVTFMDGEGHVIADSRADNIETDHSDREEVVEAIQSGEGYAVRSSDTLSLDMVYYCRAVDVDGQTYLIRVAENLQSGWSMYAQLLPSLAAYFIIDVLGCLVFTFIATYFILRPVESLTREAAGGGTVTTRYPELSTLAEILNERNRNIEWKMSEVEEEKKLVERAQNSKNEFIANITHEMNTPLTSIKGYAELLSSGMLTEEQKNQAYKTISSQSERLTNLIACIINYNEIDDDTLPPYDVDLSKLTREMIAVVKPEADKRGVTIIDKIDDNVIVQSRHELMTQLTGNLIRNAIRYNKKGGTVTVELNYKKLVVADTGIGIAPENMDKVFSRFFTVDKSHGGKNGGFGLGLAVCRKICHRSGWRISVESELGKGSTFTVDFGLR</sequence>
<dbReference type="Pfam" id="PF02518">
    <property type="entry name" value="HATPase_c"/>
    <property type="match status" value="1"/>
</dbReference>
<dbReference type="InterPro" id="IPR050736">
    <property type="entry name" value="Sensor_HK_Regulatory"/>
</dbReference>
<accession>A0A9D1E6Y5</accession>
<keyword evidence="4" id="KW-0808">Transferase</keyword>
<evidence type="ECO:0000256" key="2">
    <source>
        <dbReference type="ARBA" id="ARBA00012438"/>
    </source>
</evidence>
<keyword evidence="8" id="KW-1133">Transmembrane helix</keyword>
<evidence type="ECO:0000256" key="4">
    <source>
        <dbReference type="ARBA" id="ARBA00022679"/>
    </source>
</evidence>
<evidence type="ECO:0000313" key="11">
    <source>
        <dbReference type="Proteomes" id="UP000823913"/>
    </source>
</evidence>
<protein>
    <recommendedName>
        <fullName evidence="2">histidine kinase</fullName>
        <ecNumber evidence="2">2.7.13.3</ecNumber>
    </recommendedName>
</protein>
<dbReference type="FunFam" id="1.10.287.130:FF:000001">
    <property type="entry name" value="Two-component sensor histidine kinase"/>
    <property type="match status" value="1"/>
</dbReference>
<evidence type="ECO:0000256" key="3">
    <source>
        <dbReference type="ARBA" id="ARBA00022553"/>
    </source>
</evidence>
<dbReference type="EMBL" id="DVHK01000119">
    <property type="protein sequence ID" value="HIR67585.1"/>
    <property type="molecule type" value="Genomic_DNA"/>
</dbReference>
<feature type="coiled-coil region" evidence="7">
    <location>
        <begin position="207"/>
        <end position="244"/>
    </location>
</feature>
<dbReference type="Gene3D" id="1.10.287.130">
    <property type="match status" value="1"/>
</dbReference>
<keyword evidence="8" id="KW-0472">Membrane</keyword>
<dbReference type="SUPFAM" id="SSF55874">
    <property type="entry name" value="ATPase domain of HSP90 chaperone/DNA topoisomerase II/histidine kinase"/>
    <property type="match status" value="1"/>
</dbReference>
<dbReference type="CDD" id="cd00082">
    <property type="entry name" value="HisKA"/>
    <property type="match status" value="1"/>
</dbReference>
<dbReference type="Proteomes" id="UP000823913">
    <property type="component" value="Unassembled WGS sequence"/>
</dbReference>
<dbReference type="InterPro" id="IPR036097">
    <property type="entry name" value="HisK_dim/P_sf"/>
</dbReference>
<keyword evidence="8" id="KW-0812">Transmembrane</keyword>
<dbReference type="Pfam" id="PF00512">
    <property type="entry name" value="HisKA"/>
    <property type="match status" value="1"/>
</dbReference>
<evidence type="ECO:0000256" key="6">
    <source>
        <dbReference type="ARBA" id="ARBA00023012"/>
    </source>
</evidence>
<gene>
    <name evidence="10" type="ORF">IAB94_06020</name>
</gene>
<dbReference type="CDD" id="cd00075">
    <property type="entry name" value="HATPase"/>
    <property type="match status" value="1"/>
</dbReference>
<keyword evidence="6" id="KW-0902">Two-component regulatory system</keyword>
<keyword evidence="5" id="KW-0418">Kinase</keyword>
<dbReference type="SMART" id="SM00387">
    <property type="entry name" value="HATPase_c"/>
    <property type="match status" value="1"/>
</dbReference>
<dbReference type="GO" id="GO:0000155">
    <property type="term" value="F:phosphorelay sensor kinase activity"/>
    <property type="evidence" value="ECO:0007669"/>
    <property type="project" value="InterPro"/>
</dbReference>
<reference evidence="10" key="1">
    <citation type="submission" date="2020-10" db="EMBL/GenBank/DDBJ databases">
        <authorList>
            <person name="Gilroy R."/>
        </authorList>
    </citation>
    <scope>NUCLEOTIDE SEQUENCE</scope>
    <source>
        <strain evidence="10">ChiW16-3235</strain>
    </source>
</reference>
<dbReference type="SMART" id="SM00388">
    <property type="entry name" value="HisKA"/>
    <property type="match status" value="1"/>
</dbReference>
<dbReference type="PANTHER" id="PTHR43711:SF26">
    <property type="entry name" value="SENSOR HISTIDINE KINASE RCSC"/>
    <property type="match status" value="1"/>
</dbReference>
<dbReference type="PRINTS" id="PR00344">
    <property type="entry name" value="BCTRLSENSOR"/>
</dbReference>
<feature type="domain" description="Histidine kinase" evidence="9">
    <location>
        <begin position="244"/>
        <end position="453"/>
    </location>
</feature>
<evidence type="ECO:0000259" key="9">
    <source>
        <dbReference type="PROSITE" id="PS50109"/>
    </source>
</evidence>
<dbReference type="InterPro" id="IPR003594">
    <property type="entry name" value="HATPase_dom"/>
</dbReference>
<evidence type="ECO:0000256" key="1">
    <source>
        <dbReference type="ARBA" id="ARBA00000085"/>
    </source>
</evidence>
<dbReference type="Gene3D" id="3.30.565.10">
    <property type="entry name" value="Histidine kinase-like ATPase, C-terminal domain"/>
    <property type="match status" value="1"/>
</dbReference>
<dbReference type="InterPro" id="IPR003661">
    <property type="entry name" value="HisK_dim/P_dom"/>
</dbReference>
<dbReference type="AlphaFoldDB" id="A0A9D1E6Y5"/>
<keyword evidence="3" id="KW-0597">Phosphoprotein</keyword>
<keyword evidence="7" id="KW-0175">Coiled coil</keyword>
<dbReference type="PANTHER" id="PTHR43711">
    <property type="entry name" value="TWO-COMPONENT HISTIDINE KINASE"/>
    <property type="match status" value="1"/>
</dbReference>
<dbReference type="PROSITE" id="PS50109">
    <property type="entry name" value="HIS_KIN"/>
    <property type="match status" value="1"/>
</dbReference>
<evidence type="ECO:0000313" key="10">
    <source>
        <dbReference type="EMBL" id="HIR67585.1"/>
    </source>
</evidence>
<feature type="transmembrane region" description="Helical" evidence="8">
    <location>
        <begin position="157"/>
        <end position="180"/>
    </location>
</feature>
<evidence type="ECO:0000256" key="8">
    <source>
        <dbReference type="SAM" id="Phobius"/>
    </source>
</evidence>
<organism evidence="10 11">
    <name type="scientific">Candidatus Coproplasma avicola</name>
    <dbReference type="NCBI Taxonomy" id="2840744"/>
    <lineage>
        <taxon>Bacteria</taxon>
        <taxon>Bacillati</taxon>
        <taxon>Bacillota</taxon>
        <taxon>Clostridia</taxon>
        <taxon>Eubacteriales</taxon>
        <taxon>Candidatus Coproplasma</taxon>
    </lineage>
</organism>
<dbReference type="InterPro" id="IPR004358">
    <property type="entry name" value="Sig_transdc_His_kin-like_C"/>
</dbReference>